<organism evidence="3 4">
    <name type="scientific">Streptomyces solicathayae</name>
    <dbReference type="NCBI Taxonomy" id="3081768"/>
    <lineage>
        <taxon>Bacteria</taxon>
        <taxon>Bacillati</taxon>
        <taxon>Actinomycetota</taxon>
        <taxon>Actinomycetes</taxon>
        <taxon>Kitasatosporales</taxon>
        <taxon>Streptomycetaceae</taxon>
        <taxon>Streptomyces</taxon>
    </lineage>
</organism>
<evidence type="ECO:0000313" key="3">
    <source>
        <dbReference type="EMBL" id="WOX22076.1"/>
    </source>
</evidence>
<accession>A0ABZ0LRF0</accession>
<evidence type="ECO:0000259" key="2">
    <source>
        <dbReference type="Pfam" id="PF03372"/>
    </source>
</evidence>
<feature type="domain" description="Endonuclease/exonuclease/phosphatase" evidence="2">
    <location>
        <begin position="80"/>
        <end position="286"/>
    </location>
</feature>
<gene>
    <name evidence="3" type="ORF">R2D22_12015</name>
</gene>
<dbReference type="SUPFAM" id="SSF56219">
    <property type="entry name" value="DNase I-like"/>
    <property type="match status" value="1"/>
</dbReference>
<dbReference type="Pfam" id="PF03372">
    <property type="entry name" value="Exo_endo_phos"/>
    <property type="match status" value="1"/>
</dbReference>
<dbReference type="Proteomes" id="UP001301731">
    <property type="component" value="Chromosome"/>
</dbReference>
<keyword evidence="4" id="KW-1185">Reference proteome</keyword>
<evidence type="ECO:0000256" key="1">
    <source>
        <dbReference type="SAM" id="Phobius"/>
    </source>
</evidence>
<dbReference type="InterPro" id="IPR005135">
    <property type="entry name" value="Endo/exonuclease/phosphatase"/>
</dbReference>
<reference evidence="3 4" key="1">
    <citation type="submission" date="2023-10" db="EMBL/GenBank/DDBJ databases">
        <title>The genome sequence of Streptomyces sp. HUAS YS2.</title>
        <authorList>
            <person name="Mo P."/>
        </authorList>
    </citation>
    <scope>NUCLEOTIDE SEQUENCE [LARGE SCALE GENOMIC DNA]</scope>
    <source>
        <strain evidence="3 4">HUAS YS2</strain>
    </source>
</reference>
<dbReference type="EMBL" id="CP137573">
    <property type="protein sequence ID" value="WOX22076.1"/>
    <property type="molecule type" value="Genomic_DNA"/>
</dbReference>
<feature type="transmembrane region" description="Helical" evidence="1">
    <location>
        <begin position="47"/>
        <end position="65"/>
    </location>
</feature>
<keyword evidence="3" id="KW-0540">Nuclease</keyword>
<name>A0ABZ0LRF0_9ACTN</name>
<keyword evidence="1" id="KW-0472">Membrane</keyword>
<sequence length="295" mass="30805">MLGGHGFVPQTPARLGSLLETFLPWAGLAVPFLVVVAVLVRSTAALAAALLPAVTWAVLFGPLLLPPRGEAAHPDLVVAQHNVSDVNPDPAGTARALRAAGADLVALEELTPAALPAYATGLAGAYPHHATYGSVGLWSRHPLRDVRPVDIRPAGLADPGWRRGLRATAATPHGDVAVYVAHLPSVRIGASGFRSAWRDDSARKLGRALADEPLERVVLAGDLNSTLADRALSPVTHRLAGPHSGPRSGLAFSWPASAPLARIDQVLVRGAMMPRVRTLPATGSDHLPVLAHVVF</sequence>
<keyword evidence="3" id="KW-0255">Endonuclease</keyword>
<dbReference type="Gene3D" id="3.60.10.10">
    <property type="entry name" value="Endonuclease/exonuclease/phosphatase"/>
    <property type="match status" value="1"/>
</dbReference>
<keyword evidence="3" id="KW-0378">Hydrolase</keyword>
<keyword evidence="1" id="KW-1133">Transmembrane helix</keyword>
<dbReference type="GO" id="GO:0004519">
    <property type="term" value="F:endonuclease activity"/>
    <property type="evidence" value="ECO:0007669"/>
    <property type="project" value="UniProtKB-KW"/>
</dbReference>
<dbReference type="InterPro" id="IPR036691">
    <property type="entry name" value="Endo/exonu/phosph_ase_sf"/>
</dbReference>
<proteinExistence type="predicted"/>
<evidence type="ECO:0000313" key="4">
    <source>
        <dbReference type="Proteomes" id="UP001301731"/>
    </source>
</evidence>
<feature type="transmembrane region" description="Helical" evidence="1">
    <location>
        <begin position="22"/>
        <end position="40"/>
    </location>
</feature>
<keyword evidence="1" id="KW-0812">Transmembrane</keyword>
<protein>
    <submittedName>
        <fullName evidence="3">Endonuclease/exonuclease/phosphatase family protein</fullName>
    </submittedName>
</protein>